<proteinExistence type="predicted"/>
<feature type="region of interest" description="Disordered" evidence="1">
    <location>
        <begin position="1"/>
        <end position="47"/>
    </location>
</feature>
<reference evidence="3" key="1">
    <citation type="journal article" date="2013" name="Nature">
        <title>Draft genome of the wheat A-genome progenitor Triticum urartu.</title>
        <authorList>
            <person name="Ling H.Q."/>
            <person name="Zhao S."/>
            <person name="Liu D."/>
            <person name="Wang J."/>
            <person name="Sun H."/>
            <person name="Zhang C."/>
            <person name="Fan H."/>
            <person name="Li D."/>
            <person name="Dong L."/>
            <person name="Tao Y."/>
            <person name="Gao C."/>
            <person name="Wu H."/>
            <person name="Li Y."/>
            <person name="Cui Y."/>
            <person name="Guo X."/>
            <person name="Zheng S."/>
            <person name="Wang B."/>
            <person name="Yu K."/>
            <person name="Liang Q."/>
            <person name="Yang W."/>
            <person name="Lou X."/>
            <person name="Chen J."/>
            <person name="Feng M."/>
            <person name="Jian J."/>
            <person name="Zhang X."/>
            <person name="Luo G."/>
            <person name="Jiang Y."/>
            <person name="Liu J."/>
            <person name="Wang Z."/>
            <person name="Sha Y."/>
            <person name="Zhang B."/>
            <person name="Wu H."/>
            <person name="Tang D."/>
            <person name="Shen Q."/>
            <person name="Xue P."/>
            <person name="Zou S."/>
            <person name="Wang X."/>
            <person name="Liu X."/>
            <person name="Wang F."/>
            <person name="Yang Y."/>
            <person name="An X."/>
            <person name="Dong Z."/>
            <person name="Zhang K."/>
            <person name="Zhang X."/>
            <person name="Luo M.C."/>
            <person name="Dvorak J."/>
            <person name="Tong Y."/>
            <person name="Wang J."/>
            <person name="Yang H."/>
            <person name="Li Z."/>
            <person name="Wang D."/>
            <person name="Zhang A."/>
            <person name="Wang J."/>
        </authorList>
    </citation>
    <scope>NUCLEOTIDE SEQUENCE</scope>
    <source>
        <strain evidence="3">cv. G1812</strain>
    </source>
</reference>
<gene>
    <name evidence="2" type="primary">LOC125528121</name>
</gene>
<name>A0A8R7RAG6_TRIUA</name>
<dbReference type="EnsemblPlants" id="TuG1812S0000541600.01.T01">
    <property type="protein sequence ID" value="TuG1812S0000541600.01.T01.s_cds4064"/>
    <property type="gene ID" value="TuG1812S0000541600.01"/>
</dbReference>
<sequence>MILSRTSSCCRRARHSRPLRPVTTSTNHSDGKRSPTQSPVPSFSTSSITARNCSWSSELHISPNAAFPVTEFEHSTSSLRRSNGWPPLLASRTLLTRDMVSLSLTSENCLTFRSLSSSAAQIFRSVRQYAPYGAKATSRFP</sequence>
<feature type="compositionally biased region" description="Polar residues" evidence="1">
    <location>
        <begin position="22"/>
        <end position="47"/>
    </location>
</feature>
<keyword evidence="3" id="KW-1185">Reference proteome</keyword>
<dbReference type="Gramene" id="TuG1812S0000541600.01.T01">
    <property type="protein sequence ID" value="TuG1812S0000541600.01.T01.s_cds4064"/>
    <property type="gene ID" value="TuG1812S0000541600.01"/>
</dbReference>
<evidence type="ECO:0000256" key="1">
    <source>
        <dbReference type="SAM" id="MobiDB-lite"/>
    </source>
</evidence>
<evidence type="ECO:0000313" key="2">
    <source>
        <dbReference type="EnsemblPlants" id="TuG1812S0000541600.01.T01.s_cds4064"/>
    </source>
</evidence>
<dbReference type="Proteomes" id="UP000015106">
    <property type="component" value="Unassembled WGS sequence"/>
</dbReference>
<evidence type="ECO:0000313" key="3">
    <source>
        <dbReference type="Proteomes" id="UP000015106"/>
    </source>
</evidence>
<accession>A0A8R7RAG6</accession>
<reference evidence="2" key="2">
    <citation type="submission" date="2022-06" db="UniProtKB">
        <authorList>
            <consortium name="EnsemblPlants"/>
        </authorList>
    </citation>
    <scope>IDENTIFICATION</scope>
</reference>
<organism evidence="2 3">
    <name type="scientific">Triticum urartu</name>
    <name type="common">Red wild einkorn</name>
    <name type="synonym">Crithodium urartu</name>
    <dbReference type="NCBI Taxonomy" id="4572"/>
    <lineage>
        <taxon>Eukaryota</taxon>
        <taxon>Viridiplantae</taxon>
        <taxon>Streptophyta</taxon>
        <taxon>Embryophyta</taxon>
        <taxon>Tracheophyta</taxon>
        <taxon>Spermatophyta</taxon>
        <taxon>Magnoliopsida</taxon>
        <taxon>Liliopsida</taxon>
        <taxon>Poales</taxon>
        <taxon>Poaceae</taxon>
        <taxon>BOP clade</taxon>
        <taxon>Pooideae</taxon>
        <taxon>Triticodae</taxon>
        <taxon>Triticeae</taxon>
        <taxon>Triticinae</taxon>
        <taxon>Triticum</taxon>
    </lineage>
</organism>
<protein>
    <submittedName>
        <fullName evidence="2">Uncharacterized protein</fullName>
    </submittedName>
</protein>
<dbReference type="AlphaFoldDB" id="A0A8R7RAG6"/>